<comment type="subcellular location">
    <subcellularLocation>
        <location evidence="1">Nucleus</location>
    </subcellularLocation>
</comment>
<dbReference type="GO" id="GO:0003677">
    <property type="term" value="F:DNA binding"/>
    <property type="evidence" value="ECO:0007669"/>
    <property type="project" value="UniProtKB-KW"/>
</dbReference>
<feature type="domain" description="TF-B3" evidence="6">
    <location>
        <begin position="19"/>
        <end position="112"/>
    </location>
</feature>
<dbReference type="CDD" id="cd10017">
    <property type="entry name" value="B3_DNA"/>
    <property type="match status" value="2"/>
</dbReference>
<keyword evidence="3" id="KW-0238">DNA-binding</keyword>
<keyword evidence="4" id="KW-0804">Transcription</keyword>
<name>A0AAX6EWA1_IRIPA</name>
<dbReference type="InterPro" id="IPR044837">
    <property type="entry name" value="REM16-like"/>
</dbReference>
<evidence type="ECO:0000256" key="5">
    <source>
        <dbReference type="ARBA" id="ARBA00023242"/>
    </source>
</evidence>
<keyword evidence="2" id="KW-0805">Transcription regulation</keyword>
<evidence type="ECO:0000313" key="8">
    <source>
        <dbReference type="Proteomes" id="UP001140949"/>
    </source>
</evidence>
<dbReference type="PANTHER" id="PTHR31391:SF157">
    <property type="entry name" value="B3 DOMAIN-CONTAINING PROTEIN REM16"/>
    <property type="match status" value="1"/>
</dbReference>
<feature type="domain" description="TF-B3" evidence="6">
    <location>
        <begin position="352"/>
        <end position="457"/>
    </location>
</feature>
<protein>
    <submittedName>
        <fullName evidence="7">B3 domain-containing protein-like</fullName>
    </submittedName>
</protein>
<dbReference type="Pfam" id="PF02362">
    <property type="entry name" value="B3"/>
    <property type="match status" value="2"/>
</dbReference>
<evidence type="ECO:0000256" key="3">
    <source>
        <dbReference type="ARBA" id="ARBA00023125"/>
    </source>
</evidence>
<dbReference type="Gene3D" id="2.40.330.10">
    <property type="entry name" value="DNA-binding pseudobarrel domain"/>
    <property type="match status" value="2"/>
</dbReference>
<evidence type="ECO:0000256" key="4">
    <source>
        <dbReference type="ARBA" id="ARBA00023163"/>
    </source>
</evidence>
<dbReference type="PANTHER" id="PTHR31391">
    <property type="entry name" value="B3 DOMAIN-CONTAINING PROTEIN OS11G0197600-RELATED"/>
    <property type="match status" value="1"/>
</dbReference>
<evidence type="ECO:0000313" key="7">
    <source>
        <dbReference type="EMBL" id="KAJ6808198.1"/>
    </source>
</evidence>
<accession>A0AAX6EWA1</accession>
<evidence type="ECO:0000256" key="1">
    <source>
        <dbReference type="ARBA" id="ARBA00004123"/>
    </source>
</evidence>
<dbReference type="Proteomes" id="UP001140949">
    <property type="component" value="Unassembled WGS sequence"/>
</dbReference>
<dbReference type="EMBL" id="JANAVB010033420">
    <property type="protein sequence ID" value="KAJ6808198.1"/>
    <property type="molecule type" value="Genomic_DNA"/>
</dbReference>
<dbReference type="AlphaFoldDB" id="A0AAX6EWA1"/>
<dbReference type="GO" id="GO:0005634">
    <property type="term" value="C:nucleus"/>
    <property type="evidence" value="ECO:0007669"/>
    <property type="project" value="UniProtKB-SubCell"/>
</dbReference>
<dbReference type="PROSITE" id="PS50863">
    <property type="entry name" value="B3"/>
    <property type="match status" value="2"/>
</dbReference>
<evidence type="ECO:0000259" key="6">
    <source>
        <dbReference type="PROSITE" id="PS50863"/>
    </source>
</evidence>
<keyword evidence="5" id="KW-0539">Nucleus</keyword>
<keyword evidence="8" id="KW-1185">Reference proteome</keyword>
<dbReference type="InterPro" id="IPR015300">
    <property type="entry name" value="DNA-bd_pseudobarrel_sf"/>
</dbReference>
<dbReference type="SMART" id="SM01019">
    <property type="entry name" value="B3"/>
    <property type="match status" value="2"/>
</dbReference>
<dbReference type="SUPFAM" id="SSF101936">
    <property type="entry name" value="DNA-binding pseudobarrel domain"/>
    <property type="match status" value="2"/>
</dbReference>
<sequence length="470" mass="53405">MKEELKEFAEQYYWNHMSRFHFIAIMPRGFDREMVLPEKFVKCFKDKLSENVILRGPSGNLWRVKLLKVQDDLLLKDGWKEFAEAHNVEEGDMLSFEYEGYSCFNVLVYDKKDHCERETSYFARNHKNVLAGGDCVQDKQNMGDSAENMLHSPTVHCDDNAHVEQPSLPGFPALNGKTACSSLGVKCADRRRKVRITDLSVHKTYSAENMLPPDNLHSDYNPQVKLPTPPKFPASNGKTASTSAGVELAGVANRRRKVRKSELADHLMGSAENMNKHLNLNMLEDACTSEIKVGHPRKLVVRYAQPEPVQLSTCERSTSEVQLKSNRRPVTNEDKDRALQLASEIKPANPSFRIVLRDSHVYKTFFMTVPADFVAAHHLLKWTSADLRIPDGKETWCNVHLQAKVRSTYTKAQCGFAGTQWRKFVQDNNLEEGDVCIFELCSSETDLIFDVHIFRVVNELAPLTKESVVG</sequence>
<gene>
    <name evidence="7" type="ORF">M6B38_167565</name>
</gene>
<comment type="caution">
    <text evidence="7">The sequence shown here is derived from an EMBL/GenBank/DDBJ whole genome shotgun (WGS) entry which is preliminary data.</text>
</comment>
<reference evidence="7" key="1">
    <citation type="journal article" date="2023" name="GigaByte">
        <title>Genome assembly of the bearded iris, Iris pallida Lam.</title>
        <authorList>
            <person name="Bruccoleri R.E."/>
            <person name="Oakeley E.J."/>
            <person name="Faust A.M.E."/>
            <person name="Altorfer M."/>
            <person name="Dessus-Babus S."/>
            <person name="Burckhardt D."/>
            <person name="Oertli M."/>
            <person name="Naumann U."/>
            <person name="Petersen F."/>
            <person name="Wong J."/>
        </authorList>
    </citation>
    <scope>NUCLEOTIDE SEQUENCE</scope>
    <source>
        <strain evidence="7">GSM-AAB239-AS_SAM_17_03QT</strain>
    </source>
</reference>
<evidence type="ECO:0000256" key="2">
    <source>
        <dbReference type="ARBA" id="ARBA00023015"/>
    </source>
</evidence>
<organism evidence="7 8">
    <name type="scientific">Iris pallida</name>
    <name type="common">Sweet iris</name>
    <dbReference type="NCBI Taxonomy" id="29817"/>
    <lineage>
        <taxon>Eukaryota</taxon>
        <taxon>Viridiplantae</taxon>
        <taxon>Streptophyta</taxon>
        <taxon>Embryophyta</taxon>
        <taxon>Tracheophyta</taxon>
        <taxon>Spermatophyta</taxon>
        <taxon>Magnoliopsida</taxon>
        <taxon>Liliopsida</taxon>
        <taxon>Asparagales</taxon>
        <taxon>Iridaceae</taxon>
        <taxon>Iridoideae</taxon>
        <taxon>Irideae</taxon>
        <taxon>Iris</taxon>
    </lineage>
</organism>
<proteinExistence type="predicted"/>
<dbReference type="InterPro" id="IPR003340">
    <property type="entry name" value="B3_DNA-bd"/>
</dbReference>
<reference evidence="7" key="2">
    <citation type="submission" date="2023-04" db="EMBL/GenBank/DDBJ databases">
        <authorList>
            <person name="Bruccoleri R.E."/>
            <person name="Oakeley E.J."/>
            <person name="Faust A.-M."/>
            <person name="Dessus-Babus S."/>
            <person name="Altorfer M."/>
            <person name="Burckhardt D."/>
            <person name="Oertli M."/>
            <person name="Naumann U."/>
            <person name="Petersen F."/>
            <person name="Wong J."/>
        </authorList>
    </citation>
    <scope>NUCLEOTIDE SEQUENCE</scope>
    <source>
        <strain evidence="7">GSM-AAB239-AS_SAM_17_03QT</strain>
        <tissue evidence="7">Leaf</tissue>
    </source>
</reference>